<dbReference type="GO" id="GO:0016491">
    <property type="term" value="F:oxidoreductase activity"/>
    <property type="evidence" value="ECO:0007669"/>
    <property type="project" value="UniProtKB-KW"/>
</dbReference>
<dbReference type="SUPFAM" id="SSF51735">
    <property type="entry name" value="NAD(P)-binding Rossmann-fold domains"/>
    <property type="match status" value="1"/>
</dbReference>
<evidence type="ECO:0000256" key="2">
    <source>
        <dbReference type="ARBA" id="ARBA00023002"/>
    </source>
</evidence>
<sequence length="256" mass="26836">MGLFEGKGILVTGAARGIGRAIARAFVREGALVALCDLHPVGRGVAEEIGGFFVQADLAEERDRVRFVEEAAHALGRVDVLVNNAAISAPGSALTVKLPEWRRVLEVNLTAPMHLSALAAREMAKVGGGAIVNVASVQALFAEQENAAYNASKGGLVNLTRSLALDLAPLGIRVNAVAPGAIATEAVLEAIALSEDPERTRRDWEDLHALRRLGQPEEVAEAVLFLASEKASFITGAILVVDGGMTASFMMAGRPV</sequence>
<dbReference type="PANTHER" id="PTHR24321:SF8">
    <property type="entry name" value="ESTRADIOL 17-BETA-DEHYDROGENASE 8-RELATED"/>
    <property type="match status" value="1"/>
</dbReference>
<organism evidence="3 4">
    <name type="scientific">Thermus scotoductus</name>
    <dbReference type="NCBI Taxonomy" id="37636"/>
    <lineage>
        <taxon>Bacteria</taxon>
        <taxon>Thermotogati</taxon>
        <taxon>Deinococcota</taxon>
        <taxon>Deinococci</taxon>
        <taxon>Thermales</taxon>
        <taxon>Thermaceae</taxon>
        <taxon>Thermus</taxon>
    </lineage>
</organism>
<evidence type="ECO:0000313" key="4">
    <source>
        <dbReference type="Proteomes" id="UP000053099"/>
    </source>
</evidence>
<dbReference type="PANTHER" id="PTHR24321">
    <property type="entry name" value="DEHYDROGENASES, SHORT CHAIN"/>
    <property type="match status" value="1"/>
</dbReference>
<dbReference type="InterPro" id="IPR020904">
    <property type="entry name" value="Sc_DH/Rdtase_CS"/>
</dbReference>
<protein>
    <submittedName>
        <fullName evidence="3">Dehydrogenase</fullName>
    </submittedName>
</protein>
<evidence type="ECO:0000256" key="1">
    <source>
        <dbReference type="ARBA" id="ARBA00006484"/>
    </source>
</evidence>
<keyword evidence="2" id="KW-0560">Oxidoreductase</keyword>
<dbReference type="NCBIfam" id="NF005559">
    <property type="entry name" value="PRK07231.1"/>
    <property type="match status" value="1"/>
</dbReference>
<dbReference type="Pfam" id="PF13561">
    <property type="entry name" value="adh_short_C2"/>
    <property type="match status" value="1"/>
</dbReference>
<dbReference type="Gene3D" id="3.40.50.720">
    <property type="entry name" value="NAD(P)-binding Rossmann-like Domain"/>
    <property type="match status" value="1"/>
</dbReference>
<dbReference type="EMBL" id="LJJR01000042">
    <property type="protein sequence ID" value="KPD26086.1"/>
    <property type="molecule type" value="Genomic_DNA"/>
</dbReference>
<evidence type="ECO:0000313" key="3">
    <source>
        <dbReference type="EMBL" id="KPD26086.1"/>
    </source>
</evidence>
<dbReference type="PRINTS" id="PR00080">
    <property type="entry name" value="SDRFAMILY"/>
</dbReference>
<dbReference type="InterPro" id="IPR002347">
    <property type="entry name" value="SDR_fam"/>
</dbReference>
<comment type="similarity">
    <text evidence="1">Belongs to the short-chain dehydrogenases/reductases (SDR) family.</text>
</comment>
<reference evidence="3 4" key="1">
    <citation type="submission" date="2015-09" db="EMBL/GenBank/DDBJ databases">
        <title>Draft genome sequence of Thermus scotoductus strain K1 isolated from a geothermal spring in Nagorno-Karabakh, Armenia.</title>
        <authorList>
            <person name="Saghatelyan A."/>
            <person name="Poghosyan L."/>
            <person name="Panosyan H."/>
            <person name="Birkeland N.-K."/>
        </authorList>
    </citation>
    <scope>NUCLEOTIDE SEQUENCE [LARGE SCALE GENOMIC DNA]</scope>
    <source>
        <strain evidence="3 4">K1</strain>
    </source>
</reference>
<dbReference type="InterPro" id="IPR036291">
    <property type="entry name" value="NAD(P)-bd_dom_sf"/>
</dbReference>
<dbReference type="PRINTS" id="PR00081">
    <property type="entry name" value="GDHRDH"/>
</dbReference>
<dbReference type="PATRIC" id="fig|37636.3.peg.1657"/>
<name>A0A0N0IPQ8_THESC</name>
<dbReference type="CDD" id="cd05233">
    <property type="entry name" value="SDR_c"/>
    <property type="match status" value="1"/>
</dbReference>
<dbReference type="AlphaFoldDB" id="A0A0N0IPQ8"/>
<dbReference type="FunFam" id="3.40.50.720:FF:000084">
    <property type="entry name" value="Short-chain dehydrogenase reductase"/>
    <property type="match status" value="1"/>
</dbReference>
<dbReference type="PROSITE" id="PS00061">
    <property type="entry name" value="ADH_SHORT"/>
    <property type="match status" value="1"/>
</dbReference>
<gene>
    <name evidence="3" type="ORF">AN926_10900</name>
</gene>
<dbReference type="Proteomes" id="UP000053099">
    <property type="component" value="Unassembled WGS sequence"/>
</dbReference>
<accession>A0A0N0IPQ8</accession>
<proteinExistence type="inferred from homology"/>
<comment type="caution">
    <text evidence="3">The sequence shown here is derived from an EMBL/GenBank/DDBJ whole genome shotgun (WGS) entry which is preliminary data.</text>
</comment>